<evidence type="ECO:0000313" key="1">
    <source>
        <dbReference type="EMBL" id="QES21484.1"/>
    </source>
</evidence>
<evidence type="ECO:0000313" key="2">
    <source>
        <dbReference type="Proteomes" id="UP000324106"/>
    </source>
</evidence>
<accession>A0A5P2AT62</accession>
<name>A0A5P2AT62_STRVZ</name>
<gene>
    <name evidence="1" type="ORF">DEJ46_22205</name>
</gene>
<sequence>MNALHQYLFDTYRATRLGEPLPPAPGTHDVTVLRAVRDRRRFERVVAGRPAHRALRTALRTALRRRLRPRSC</sequence>
<protein>
    <submittedName>
        <fullName evidence="1">Uncharacterized protein</fullName>
    </submittedName>
</protein>
<proteinExistence type="predicted"/>
<dbReference type="EMBL" id="CP029194">
    <property type="protein sequence ID" value="QES21484.1"/>
    <property type="molecule type" value="Genomic_DNA"/>
</dbReference>
<organism evidence="1 2">
    <name type="scientific">Streptomyces venezuelae</name>
    <dbReference type="NCBI Taxonomy" id="54571"/>
    <lineage>
        <taxon>Bacteria</taxon>
        <taxon>Bacillati</taxon>
        <taxon>Actinomycetota</taxon>
        <taxon>Actinomycetes</taxon>
        <taxon>Kitasatosporales</taxon>
        <taxon>Streptomycetaceae</taxon>
        <taxon>Streptomyces</taxon>
    </lineage>
</organism>
<reference evidence="1 2" key="1">
    <citation type="submission" date="2018-05" db="EMBL/GenBank/DDBJ databases">
        <title>Streptomyces venezuelae.</title>
        <authorList>
            <person name="Kim W."/>
            <person name="Lee N."/>
            <person name="Cho B.-K."/>
        </authorList>
    </citation>
    <scope>NUCLEOTIDE SEQUENCE [LARGE SCALE GENOMIC DNA]</scope>
    <source>
        <strain evidence="1 2">ATCC 15068</strain>
    </source>
</reference>
<dbReference type="Proteomes" id="UP000324106">
    <property type="component" value="Chromosome"/>
</dbReference>
<dbReference type="RefSeq" id="WP_150268981.1">
    <property type="nucleotide sequence ID" value="NZ_CP029194.1"/>
</dbReference>
<dbReference type="AlphaFoldDB" id="A0A5P2AT62"/>